<dbReference type="PROSITE" id="PS51128">
    <property type="entry name" value="ZF_DKSA_2"/>
    <property type="match status" value="1"/>
</dbReference>
<feature type="compositionally biased region" description="Basic and acidic residues" evidence="5">
    <location>
        <begin position="204"/>
        <end position="213"/>
    </location>
</feature>
<keyword evidence="3" id="KW-0862">Zinc</keyword>
<dbReference type="PROSITE" id="PS01102">
    <property type="entry name" value="ZF_DKSA_1"/>
    <property type="match status" value="1"/>
</dbReference>
<feature type="region of interest" description="Disordered" evidence="5">
    <location>
        <begin position="195"/>
        <end position="228"/>
    </location>
</feature>
<sequence length="267" mass="30087">MEIEALRQALLEEREAYQRQLEMIEETGLGTSQGDQLQEDSTVDNHPADLGTETFERSKDLGLRSNALRRLREIDIALERMESGTYGICEECGGPIAPERLEAFPSATTCIECQQRREALPDRFHRPIEEQVTSPPFGRTFRDSSGDPGYDGEDAWQEVAQYGTSETPQDVPGAVSYQDMYNSDEDVYGIVEPTDALIDEDGEPLQREDRDWDGGTVQYSAGLDDTLYGPDDMGGDYDWDPGLYFQGVLPERQFRRGKFPGRRPGRP</sequence>
<evidence type="ECO:0000256" key="1">
    <source>
        <dbReference type="ARBA" id="ARBA00022723"/>
    </source>
</evidence>
<dbReference type="InterPro" id="IPR000962">
    <property type="entry name" value="Znf_DskA_TraR"/>
</dbReference>
<accession>A0ABS4JNN4</accession>
<dbReference type="Gene3D" id="1.20.120.910">
    <property type="entry name" value="DksA, coiled-coil domain"/>
    <property type="match status" value="1"/>
</dbReference>
<gene>
    <name evidence="7" type="ORF">J2Z79_000499</name>
</gene>
<dbReference type="PANTHER" id="PTHR33823">
    <property type="entry name" value="RNA POLYMERASE-BINDING TRANSCRIPTION FACTOR DKSA-RELATED"/>
    <property type="match status" value="1"/>
</dbReference>
<dbReference type="SUPFAM" id="SSF57716">
    <property type="entry name" value="Glucocorticoid receptor-like (DNA-binding domain)"/>
    <property type="match status" value="1"/>
</dbReference>
<dbReference type="Proteomes" id="UP001519289">
    <property type="component" value="Unassembled WGS sequence"/>
</dbReference>
<comment type="caution">
    <text evidence="7">The sequence shown here is derived from an EMBL/GenBank/DDBJ whole genome shotgun (WGS) entry which is preliminary data.</text>
</comment>
<dbReference type="InterPro" id="IPR037187">
    <property type="entry name" value="DnaK_N"/>
</dbReference>
<feature type="domain" description="Zinc finger DksA/TraR C4-type" evidence="6">
    <location>
        <begin position="84"/>
        <end position="118"/>
    </location>
</feature>
<feature type="zinc finger region" description="dksA C4-type" evidence="4">
    <location>
        <begin position="89"/>
        <end position="113"/>
    </location>
</feature>
<dbReference type="Pfam" id="PF01258">
    <property type="entry name" value="zf-dskA_traR"/>
    <property type="match status" value="1"/>
</dbReference>
<keyword evidence="2" id="KW-0863">Zinc-finger</keyword>
<protein>
    <submittedName>
        <fullName evidence="7">YteA family regulatory protein</fullName>
    </submittedName>
</protein>
<evidence type="ECO:0000256" key="5">
    <source>
        <dbReference type="SAM" id="MobiDB-lite"/>
    </source>
</evidence>
<evidence type="ECO:0000256" key="3">
    <source>
        <dbReference type="ARBA" id="ARBA00022833"/>
    </source>
</evidence>
<dbReference type="RefSeq" id="WP_209465281.1">
    <property type="nucleotide sequence ID" value="NZ_JAGGLG010000003.1"/>
</dbReference>
<name>A0ABS4JNN4_9FIRM</name>
<evidence type="ECO:0000256" key="4">
    <source>
        <dbReference type="PROSITE-ProRule" id="PRU00510"/>
    </source>
</evidence>
<evidence type="ECO:0000259" key="6">
    <source>
        <dbReference type="Pfam" id="PF01258"/>
    </source>
</evidence>
<dbReference type="InterPro" id="IPR014240">
    <property type="entry name" value="YteA"/>
</dbReference>
<keyword evidence="8" id="KW-1185">Reference proteome</keyword>
<dbReference type="InterPro" id="IPR020458">
    <property type="entry name" value="Znf_DskA_TraR_CS"/>
</dbReference>
<evidence type="ECO:0000256" key="2">
    <source>
        <dbReference type="ARBA" id="ARBA00022771"/>
    </source>
</evidence>
<keyword evidence="1" id="KW-0479">Metal-binding</keyword>
<dbReference type="SUPFAM" id="SSF109635">
    <property type="entry name" value="DnaK suppressor protein DksA, alpha-hairpin domain"/>
    <property type="match status" value="1"/>
</dbReference>
<reference evidence="7 8" key="1">
    <citation type="submission" date="2021-03" db="EMBL/GenBank/DDBJ databases">
        <title>Genomic Encyclopedia of Type Strains, Phase IV (KMG-IV): sequencing the most valuable type-strain genomes for metagenomic binning, comparative biology and taxonomic classification.</title>
        <authorList>
            <person name="Goeker M."/>
        </authorList>
    </citation>
    <scope>NUCLEOTIDE SEQUENCE [LARGE SCALE GENOMIC DNA]</scope>
    <source>
        <strain evidence="7 8">DSM 27138</strain>
    </source>
</reference>
<dbReference type="NCBIfam" id="TIGR02890">
    <property type="entry name" value="bacill_yteA"/>
    <property type="match status" value="1"/>
</dbReference>
<dbReference type="EMBL" id="JAGGLG010000003">
    <property type="protein sequence ID" value="MBP2017125.1"/>
    <property type="molecule type" value="Genomic_DNA"/>
</dbReference>
<proteinExistence type="predicted"/>
<feature type="region of interest" description="Disordered" evidence="5">
    <location>
        <begin position="25"/>
        <end position="50"/>
    </location>
</feature>
<evidence type="ECO:0000313" key="7">
    <source>
        <dbReference type="EMBL" id="MBP2017125.1"/>
    </source>
</evidence>
<evidence type="ECO:0000313" key="8">
    <source>
        <dbReference type="Proteomes" id="UP001519289"/>
    </source>
</evidence>
<organism evidence="7 8">
    <name type="scientific">Symbiobacterium terraclitae</name>
    <dbReference type="NCBI Taxonomy" id="557451"/>
    <lineage>
        <taxon>Bacteria</taxon>
        <taxon>Bacillati</taxon>
        <taxon>Bacillota</taxon>
        <taxon>Clostridia</taxon>
        <taxon>Eubacteriales</taxon>
        <taxon>Symbiobacteriaceae</taxon>
        <taxon>Symbiobacterium</taxon>
    </lineage>
</organism>